<feature type="domain" description="Polysaccharide export protein N-terminal" evidence="2">
    <location>
        <begin position="51"/>
        <end position="123"/>
    </location>
</feature>
<dbReference type="Proteomes" id="UP000218767">
    <property type="component" value="Unassembled WGS sequence"/>
</dbReference>
<dbReference type="AlphaFoldDB" id="A0A2A4X2H5"/>
<reference evidence="5" key="1">
    <citation type="submission" date="2017-08" db="EMBL/GenBank/DDBJ databases">
        <title>A dynamic microbial community with high functional redundancy inhabits the cold, oxic subseafloor aquifer.</title>
        <authorList>
            <person name="Tully B.J."/>
            <person name="Wheat C.G."/>
            <person name="Glazer B.T."/>
            <person name="Huber J.A."/>
        </authorList>
    </citation>
    <scope>NUCLEOTIDE SEQUENCE [LARGE SCALE GENOMIC DNA]</scope>
</reference>
<organism evidence="4 5">
    <name type="scientific">SAR86 cluster bacterium</name>
    <dbReference type="NCBI Taxonomy" id="2030880"/>
    <lineage>
        <taxon>Bacteria</taxon>
        <taxon>Pseudomonadati</taxon>
        <taxon>Pseudomonadota</taxon>
        <taxon>Gammaproteobacteria</taxon>
        <taxon>SAR86 cluster</taxon>
    </lineage>
</organism>
<evidence type="ECO:0000313" key="4">
    <source>
        <dbReference type="EMBL" id="PCI76882.1"/>
    </source>
</evidence>
<dbReference type="InterPro" id="IPR049712">
    <property type="entry name" value="Poly_export"/>
</dbReference>
<evidence type="ECO:0000256" key="1">
    <source>
        <dbReference type="ARBA" id="ARBA00022729"/>
    </source>
</evidence>
<evidence type="ECO:0008006" key="6">
    <source>
        <dbReference type="Google" id="ProtNLM"/>
    </source>
</evidence>
<comment type="caution">
    <text evidence="4">The sequence shown here is derived from an EMBL/GenBank/DDBJ whole genome shotgun (WGS) entry which is preliminary data.</text>
</comment>
<keyword evidence="1" id="KW-0732">Signal</keyword>
<dbReference type="InterPro" id="IPR019554">
    <property type="entry name" value="Soluble_ligand-bd"/>
</dbReference>
<evidence type="ECO:0000313" key="5">
    <source>
        <dbReference type="Proteomes" id="UP000218767"/>
    </source>
</evidence>
<dbReference type="Gene3D" id="3.10.560.10">
    <property type="entry name" value="Outer membrane lipoprotein wza domain like"/>
    <property type="match status" value="1"/>
</dbReference>
<protein>
    <recommendedName>
        <fullName evidence="6">Soluble ligand binding domain-containing protein</fullName>
    </recommendedName>
</protein>
<dbReference type="Pfam" id="PF10531">
    <property type="entry name" value="SLBB"/>
    <property type="match status" value="1"/>
</dbReference>
<dbReference type="InterPro" id="IPR003715">
    <property type="entry name" value="Poly_export_N"/>
</dbReference>
<dbReference type="PANTHER" id="PTHR33619:SF3">
    <property type="entry name" value="POLYSACCHARIDE EXPORT PROTEIN GFCE-RELATED"/>
    <property type="match status" value="1"/>
</dbReference>
<dbReference type="Pfam" id="PF02563">
    <property type="entry name" value="Poly_export"/>
    <property type="match status" value="1"/>
</dbReference>
<name>A0A2A4X2H5_9GAMM</name>
<dbReference type="Gene3D" id="3.30.1950.10">
    <property type="entry name" value="wza like domain"/>
    <property type="match status" value="1"/>
</dbReference>
<feature type="domain" description="Soluble ligand binding" evidence="3">
    <location>
        <begin position="130"/>
        <end position="177"/>
    </location>
</feature>
<evidence type="ECO:0000259" key="2">
    <source>
        <dbReference type="Pfam" id="PF02563"/>
    </source>
</evidence>
<dbReference type="GO" id="GO:0015159">
    <property type="term" value="F:polysaccharide transmembrane transporter activity"/>
    <property type="evidence" value="ECO:0007669"/>
    <property type="project" value="InterPro"/>
</dbReference>
<dbReference type="PROSITE" id="PS51257">
    <property type="entry name" value="PROKAR_LIPOPROTEIN"/>
    <property type="match status" value="1"/>
</dbReference>
<proteinExistence type="predicted"/>
<dbReference type="PANTHER" id="PTHR33619">
    <property type="entry name" value="POLYSACCHARIDE EXPORT PROTEIN GFCE-RELATED"/>
    <property type="match status" value="1"/>
</dbReference>
<sequence>MKTKLKDKDKNPSLLFIATTLLTLVITACSSQDAYQLPAEPEVIASLERYSREYVLVPGDQLEVAVYRNSDVSRVVTIRADGFVSLPLLDDVKAAELSISELDATITGRLSGRLVDPEVTIILVNPIEPMVYVYGDVRGVTAVPLRQAKTLAQAIAFAGGITRDGAKGEIALVRLDDDGFLRMHFMDGETDGPIGPYLQFQNTALRADDLIVVPENMRSQVGRFLTDFIVEPLSAVNLILSPYLQFELLADLNNR</sequence>
<dbReference type="EMBL" id="NVUL01000051">
    <property type="protein sequence ID" value="PCI76882.1"/>
    <property type="molecule type" value="Genomic_DNA"/>
</dbReference>
<accession>A0A2A4X2H5</accession>
<evidence type="ECO:0000259" key="3">
    <source>
        <dbReference type="Pfam" id="PF10531"/>
    </source>
</evidence>
<gene>
    <name evidence="4" type="ORF">COB20_09365</name>
</gene>